<protein>
    <submittedName>
        <fullName evidence="1">Uncharacterized protein</fullName>
    </submittedName>
</protein>
<reference evidence="2" key="1">
    <citation type="journal article" date="2013" name="Nat. Genet.">
        <title>The Capsella rubella genome and the genomic consequences of rapid mating system evolution.</title>
        <authorList>
            <person name="Slotte T."/>
            <person name="Hazzouri K.M."/>
            <person name="Agren J.A."/>
            <person name="Koenig D."/>
            <person name="Maumus F."/>
            <person name="Guo Y.L."/>
            <person name="Steige K."/>
            <person name="Platts A.E."/>
            <person name="Escobar J.S."/>
            <person name="Newman L.K."/>
            <person name="Wang W."/>
            <person name="Mandakova T."/>
            <person name="Vello E."/>
            <person name="Smith L.M."/>
            <person name="Henz S.R."/>
            <person name="Steffen J."/>
            <person name="Takuno S."/>
            <person name="Brandvain Y."/>
            <person name="Coop G."/>
            <person name="Andolfatto P."/>
            <person name="Hu T.T."/>
            <person name="Blanchette M."/>
            <person name="Clark R.M."/>
            <person name="Quesneville H."/>
            <person name="Nordborg M."/>
            <person name="Gaut B.S."/>
            <person name="Lysak M.A."/>
            <person name="Jenkins J."/>
            <person name="Grimwood J."/>
            <person name="Chapman J."/>
            <person name="Prochnik S."/>
            <person name="Shu S."/>
            <person name="Rokhsar D."/>
            <person name="Schmutz J."/>
            <person name="Weigel D."/>
            <person name="Wright S.I."/>
        </authorList>
    </citation>
    <scope>NUCLEOTIDE SEQUENCE [LARGE SCALE GENOMIC DNA]</scope>
    <source>
        <strain evidence="2">cv. Monte Gargano</strain>
    </source>
</reference>
<sequence>MTLFLKSACLPFPDQHNHCDRPEGSRKRKYTGEEVIDKRDDSTEMLWKKLEQLSICESQSLMSGQFLRDVGEDDRAAKHMRIGPSKHQNGI</sequence>
<proteinExistence type="predicted"/>
<dbReference type="EMBL" id="KB870806">
    <property type="protein sequence ID" value="EOA34890.1"/>
    <property type="molecule type" value="Genomic_DNA"/>
</dbReference>
<accession>R0I9V1</accession>
<gene>
    <name evidence="1" type="ORF">CARUB_v10022474mg</name>
</gene>
<keyword evidence="2" id="KW-1185">Reference proteome</keyword>
<organism evidence="1 2">
    <name type="scientific">Capsella rubella</name>
    <dbReference type="NCBI Taxonomy" id="81985"/>
    <lineage>
        <taxon>Eukaryota</taxon>
        <taxon>Viridiplantae</taxon>
        <taxon>Streptophyta</taxon>
        <taxon>Embryophyta</taxon>
        <taxon>Tracheophyta</taxon>
        <taxon>Spermatophyta</taxon>
        <taxon>Magnoliopsida</taxon>
        <taxon>eudicotyledons</taxon>
        <taxon>Gunneridae</taxon>
        <taxon>Pentapetalae</taxon>
        <taxon>rosids</taxon>
        <taxon>malvids</taxon>
        <taxon>Brassicales</taxon>
        <taxon>Brassicaceae</taxon>
        <taxon>Camelineae</taxon>
        <taxon>Capsella</taxon>
    </lineage>
</organism>
<evidence type="ECO:0000313" key="1">
    <source>
        <dbReference type="EMBL" id="EOA34890.1"/>
    </source>
</evidence>
<evidence type="ECO:0000313" key="2">
    <source>
        <dbReference type="Proteomes" id="UP000029121"/>
    </source>
</evidence>
<dbReference type="AlphaFoldDB" id="R0I9V1"/>
<name>R0I9V1_9BRAS</name>
<dbReference type="Proteomes" id="UP000029121">
    <property type="component" value="Unassembled WGS sequence"/>
</dbReference>